<dbReference type="EMBL" id="CAAALY010124639">
    <property type="protein sequence ID" value="VEL31621.1"/>
    <property type="molecule type" value="Genomic_DNA"/>
</dbReference>
<protein>
    <submittedName>
        <fullName evidence="1">Uncharacterized protein</fullName>
    </submittedName>
</protein>
<reference evidence="1" key="1">
    <citation type="submission" date="2018-11" db="EMBL/GenBank/DDBJ databases">
        <authorList>
            <consortium name="Pathogen Informatics"/>
        </authorList>
    </citation>
    <scope>NUCLEOTIDE SEQUENCE</scope>
</reference>
<dbReference type="AlphaFoldDB" id="A0A3S5ATE9"/>
<evidence type="ECO:0000313" key="2">
    <source>
        <dbReference type="Proteomes" id="UP000784294"/>
    </source>
</evidence>
<organism evidence="1 2">
    <name type="scientific">Protopolystoma xenopodis</name>
    <dbReference type="NCBI Taxonomy" id="117903"/>
    <lineage>
        <taxon>Eukaryota</taxon>
        <taxon>Metazoa</taxon>
        <taxon>Spiralia</taxon>
        <taxon>Lophotrochozoa</taxon>
        <taxon>Platyhelminthes</taxon>
        <taxon>Monogenea</taxon>
        <taxon>Polyopisthocotylea</taxon>
        <taxon>Polystomatidea</taxon>
        <taxon>Polystomatidae</taxon>
        <taxon>Protopolystoma</taxon>
    </lineage>
</organism>
<accession>A0A3S5ATE9</accession>
<sequence>MKAMTTAQLSISLYFCSQISLFPPYPRPYRPRLVSLCRPVCACLSLSGCLGLRRPLCGSKPSPTCGGLFEEPTSWQPNRQNMARFTSQPRSREFIISFVILQ</sequence>
<keyword evidence="2" id="KW-1185">Reference proteome</keyword>
<evidence type="ECO:0000313" key="1">
    <source>
        <dbReference type="EMBL" id="VEL31621.1"/>
    </source>
</evidence>
<comment type="caution">
    <text evidence="1">The sequence shown here is derived from an EMBL/GenBank/DDBJ whole genome shotgun (WGS) entry which is preliminary data.</text>
</comment>
<name>A0A3S5ATE9_9PLAT</name>
<proteinExistence type="predicted"/>
<gene>
    <name evidence="1" type="ORF">PXEA_LOCUS25061</name>
</gene>
<dbReference type="Proteomes" id="UP000784294">
    <property type="component" value="Unassembled WGS sequence"/>
</dbReference>